<gene>
    <name evidence="2" type="ORF">BEH_07430</name>
</gene>
<reference evidence="3" key="2">
    <citation type="submission" date="2015-06" db="EMBL/GenBank/DDBJ databases">
        <title>Genome Sequence of Bacillus endophyticus and Analysis of its Companion Mechanism in the Ketogulonigenium vulgare-Bacillus strain Consortium.</title>
        <authorList>
            <person name="Jia N."/>
            <person name="Du J."/>
            <person name="Ding M.-Z."/>
            <person name="Gao F."/>
            <person name="Yuan Y.-J."/>
        </authorList>
    </citation>
    <scope>NUCLEOTIDE SEQUENCE [LARGE SCALE GENOMIC DNA]</scope>
    <source>
        <strain evidence="3">Hbe603</strain>
    </source>
</reference>
<evidence type="ECO:0000259" key="1">
    <source>
        <dbReference type="Pfam" id="PF13443"/>
    </source>
</evidence>
<sequence>MLKIMIDDLLKEKSKTRYWLAKEIGMQYHNLCKLADNKTESIKFDLLHLICTALECTPNDIFDYK</sequence>
<dbReference type="EMBL" id="CP011974">
    <property type="protein sequence ID" value="AKO91944.2"/>
    <property type="molecule type" value="Genomic_DNA"/>
</dbReference>
<organism evidence="2 3">
    <name type="scientific">Priestia filamentosa</name>
    <dbReference type="NCBI Taxonomy" id="1402861"/>
    <lineage>
        <taxon>Bacteria</taxon>
        <taxon>Bacillati</taxon>
        <taxon>Bacillota</taxon>
        <taxon>Bacilli</taxon>
        <taxon>Bacillales</taxon>
        <taxon>Bacillaceae</taxon>
        <taxon>Priestia</taxon>
    </lineage>
</organism>
<evidence type="ECO:0000313" key="3">
    <source>
        <dbReference type="Proteomes" id="UP000036202"/>
    </source>
</evidence>
<dbReference type="PANTHER" id="PTHR37301">
    <property type="entry name" value="DNA-BINDING PROTEIN-RELATED"/>
    <property type="match status" value="1"/>
</dbReference>
<protein>
    <submittedName>
        <fullName evidence="2">Cro/Cl family transcriptional regulator</fullName>
    </submittedName>
</protein>
<dbReference type="Proteomes" id="UP000036202">
    <property type="component" value="Chromosome"/>
</dbReference>
<dbReference type="InterPro" id="IPR001387">
    <property type="entry name" value="Cro/C1-type_HTH"/>
</dbReference>
<dbReference type="SUPFAM" id="SSF47413">
    <property type="entry name" value="lambda repressor-like DNA-binding domains"/>
    <property type="match status" value="1"/>
</dbReference>
<dbReference type="KEGG" id="beo:BEH_07430"/>
<dbReference type="PATRIC" id="fig|135735.6.peg.1503"/>
<dbReference type="Pfam" id="PF13443">
    <property type="entry name" value="HTH_26"/>
    <property type="match status" value="1"/>
</dbReference>
<dbReference type="AlphaFoldDB" id="A0A0H4KI22"/>
<feature type="domain" description="HTH cro/C1-type" evidence="1">
    <location>
        <begin position="6"/>
        <end position="64"/>
    </location>
</feature>
<accession>A0A0H4KI22</accession>
<name>A0A0H4KI22_9BACI</name>
<dbReference type="Gene3D" id="1.10.260.40">
    <property type="entry name" value="lambda repressor-like DNA-binding domains"/>
    <property type="match status" value="1"/>
</dbReference>
<dbReference type="PANTHER" id="PTHR37301:SF1">
    <property type="entry name" value="DNA-BINDING PROTEIN"/>
    <property type="match status" value="1"/>
</dbReference>
<reference evidence="2 3" key="1">
    <citation type="journal article" date="2015" name="PLoS ONE">
        <title>Genome Sequence of Bacillus endophyticus and Analysis of Its Companion Mechanism in the Ketogulonigenium vulgare-Bacillus Strain Consortium.</title>
        <authorList>
            <person name="Jia N."/>
            <person name="Du J."/>
            <person name="Ding M.Z."/>
            <person name="Gao F."/>
            <person name="Yuan Y.J."/>
        </authorList>
    </citation>
    <scope>NUCLEOTIDE SEQUENCE [LARGE SCALE GENOMIC DNA]</scope>
    <source>
        <strain evidence="2 3">Hbe603</strain>
    </source>
</reference>
<evidence type="ECO:0000313" key="2">
    <source>
        <dbReference type="EMBL" id="AKO91944.2"/>
    </source>
</evidence>
<keyword evidence="3" id="KW-1185">Reference proteome</keyword>
<dbReference type="InterPro" id="IPR010982">
    <property type="entry name" value="Lambda_DNA-bd_dom_sf"/>
</dbReference>
<proteinExistence type="predicted"/>
<dbReference type="GO" id="GO:0003677">
    <property type="term" value="F:DNA binding"/>
    <property type="evidence" value="ECO:0007669"/>
    <property type="project" value="InterPro"/>
</dbReference>